<evidence type="ECO:0000259" key="3">
    <source>
        <dbReference type="PROSITE" id="PS51831"/>
    </source>
</evidence>
<dbReference type="SUPFAM" id="SSF81271">
    <property type="entry name" value="TGS-like"/>
    <property type="match status" value="1"/>
</dbReference>
<sequence>MALDNPKYQKMLEALLNNCRKNLPKVDEALISKAFEYSLEAHKNDLRASGEPYFTHPYEVANIVVEEFPLDDITVVSALLHDVVEDTEFTLEILSKEFGKEVAEIVDGVTKISGIFRGHEITKAENYRKLLLSMVKDVRVILVKFADRLHNMRTLEFVSPDKQRRIAQETLEIYAPFAHRFGLAKVKWELEDLSFKFLNREAYEELARKLKAKRKDREAYIKKFSEPIIKKLNEYKLKYELSGRPKHLYSIYRKMVRRNKPFEEIYDLFAVRIILDTDDANACYTVLGIVNQIYLPVPDRFKDYISIPKTNNYQSIHTTVVGPEGRLVEVQIRTRQMHEIAEKGVAAHWRYKENKTASDKELENWVNWIRDIFENASKDEQKKELMESFKLNLYQDEIYVFTPKGDLRRLPVGSTPVDFAFDIHSKVGHHCIGAKVDGKIVPLDTELHSGDQVEIITSKNQHPNKNWLKFVKTHKARNEIRKWLNKEEQEIIEKGREIWEKKVKKLKLNFNADELLHLAHLNKYDNVRQFFKAIAQGLINVDDVITANKEREEREKQKDLEFDKFANVARSDIGGILVDGKKSGILYTYAKCCNPIPGDPVIGYITVGEGIKIHRKNCVNLLNLSVQDSSKLVNVQWPETEDNLFVAGLTIRGEDRPGILNDISHTIVSYRNTNIKSININTTDSTFEGSVTLYVQNLEHLNRIIERLKKVQGIFSVERFESTL</sequence>
<organism evidence="5">
    <name type="scientific">Ignavibacterium album</name>
    <dbReference type="NCBI Taxonomy" id="591197"/>
    <lineage>
        <taxon>Bacteria</taxon>
        <taxon>Pseudomonadati</taxon>
        <taxon>Ignavibacteriota</taxon>
        <taxon>Ignavibacteria</taxon>
        <taxon>Ignavibacteriales</taxon>
        <taxon>Ignavibacteriaceae</taxon>
        <taxon>Ignavibacterium</taxon>
    </lineage>
</organism>
<comment type="similarity">
    <text evidence="2">Belongs to the relA/spoT family.</text>
</comment>
<evidence type="ECO:0000259" key="4">
    <source>
        <dbReference type="PROSITE" id="PS51880"/>
    </source>
</evidence>
<dbReference type="PROSITE" id="PS51880">
    <property type="entry name" value="TGS"/>
    <property type="match status" value="1"/>
</dbReference>
<dbReference type="InterPro" id="IPR006674">
    <property type="entry name" value="HD_domain"/>
</dbReference>
<dbReference type="GO" id="GO:0015969">
    <property type="term" value="P:guanosine tetraphosphate metabolic process"/>
    <property type="evidence" value="ECO:0007669"/>
    <property type="project" value="InterPro"/>
</dbReference>
<comment type="caution">
    <text evidence="5">The sequence shown here is derived from an EMBL/GenBank/DDBJ whole genome shotgun (WGS) entry which is preliminary data.</text>
</comment>
<dbReference type="InterPro" id="IPR004095">
    <property type="entry name" value="TGS"/>
</dbReference>
<gene>
    <name evidence="5" type="ORF">ENS31_08195</name>
</gene>
<dbReference type="GO" id="GO:0005886">
    <property type="term" value="C:plasma membrane"/>
    <property type="evidence" value="ECO:0007669"/>
    <property type="project" value="TreeGrafter"/>
</dbReference>
<dbReference type="InterPro" id="IPR045865">
    <property type="entry name" value="ACT-like_dom_sf"/>
</dbReference>
<accession>A0A7V2ZKB9</accession>
<evidence type="ECO:0000256" key="1">
    <source>
        <dbReference type="ARBA" id="ARBA00025704"/>
    </source>
</evidence>
<name>A0A7V2ZKB9_9BACT</name>
<dbReference type="AlphaFoldDB" id="A0A7V2ZKB9"/>
<dbReference type="SUPFAM" id="SSF109604">
    <property type="entry name" value="HD-domain/PDEase-like"/>
    <property type="match status" value="1"/>
</dbReference>
<dbReference type="PROSITE" id="PS51831">
    <property type="entry name" value="HD"/>
    <property type="match status" value="1"/>
</dbReference>
<dbReference type="FunFam" id="3.30.460.10:FF:000001">
    <property type="entry name" value="GTP pyrophosphokinase RelA"/>
    <property type="match status" value="1"/>
</dbReference>
<dbReference type="Gene3D" id="3.30.70.260">
    <property type="match status" value="1"/>
</dbReference>
<comment type="function">
    <text evidence="2">In eubacteria ppGpp (guanosine 3'-diphosphate 5'-diphosphate) is a mediator of the stringent response that coordinates a variety of cellular activities in response to changes in nutritional abundance.</text>
</comment>
<feature type="domain" description="HD" evidence="3">
    <location>
        <begin position="53"/>
        <end position="152"/>
    </location>
</feature>
<dbReference type="CDD" id="cd05399">
    <property type="entry name" value="NT_Rel-Spo_like"/>
    <property type="match status" value="1"/>
</dbReference>
<dbReference type="Pfam" id="PF02824">
    <property type="entry name" value="TGS"/>
    <property type="match status" value="1"/>
</dbReference>
<feature type="domain" description="TGS" evidence="4">
    <location>
        <begin position="396"/>
        <end position="457"/>
    </location>
</feature>
<dbReference type="CDD" id="cd00077">
    <property type="entry name" value="HDc"/>
    <property type="match status" value="1"/>
</dbReference>
<protein>
    <submittedName>
        <fullName evidence="5">Bifunctional (P)ppGpp synthetase/guanosine-3',5'-bis(Diphosphate) 3'-pyrophosphohydrolase</fullName>
    </submittedName>
</protein>
<reference evidence="5" key="1">
    <citation type="journal article" date="2020" name="mSystems">
        <title>Genome- and Community-Level Interaction Insights into Carbon Utilization and Element Cycling Functions of Hydrothermarchaeota in Hydrothermal Sediment.</title>
        <authorList>
            <person name="Zhou Z."/>
            <person name="Liu Y."/>
            <person name="Xu W."/>
            <person name="Pan J."/>
            <person name="Luo Z.H."/>
            <person name="Li M."/>
        </authorList>
    </citation>
    <scope>NUCLEOTIDE SEQUENCE [LARGE SCALE GENOMIC DNA]</scope>
    <source>
        <strain evidence="5">SpSt-479</strain>
    </source>
</reference>
<dbReference type="Gene3D" id="3.30.460.10">
    <property type="entry name" value="Beta Polymerase, domain 2"/>
    <property type="match status" value="1"/>
</dbReference>
<dbReference type="Pfam" id="PF13291">
    <property type="entry name" value="ACT_4"/>
    <property type="match status" value="1"/>
</dbReference>
<dbReference type="InterPro" id="IPR033655">
    <property type="entry name" value="TGS_RelA/SpoT"/>
</dbReference>
<dbReference type="PANTHER" id="PTHR21262">
    <property type="entry name" value="GUANOSINE-3',5'-BIS DIPHOSPHATE 3'-PYROPHOSPHOHYDROLASE"/>
    <property type="match status" value="1"/>
</dbReference>
<evidence type="ECO:0000313" key="5">
    <source>
        <dbReference type="EMBL" id="HFI91491.1"/>
    </source>
</evidence>
<dbReference type="NCBIfam" id="TIGR00691">
    <property type="entry name" value="spoT_relA"/>
    <property type="match status" value="1"/>
</dbReference>
<proteinExistence type="inferred from homology"/>
<dbReference type="InterPro" id="IPR043519">
    <property type="entry name" value="NT_sf"/>
</dbReference>
<dbReference type="InterPro" id="IPR004811">
    <property type="entry name" value="RelA/Spo_fam"/>
</dbReference>
<dbReference type="InterPro" id="IPR012675">
    <property type="entry name" value="Beta-grasp_dom_sf"/>
</dbReference>
<dbReference type="InterPro" id="IPR012676">
    <property type="entry name" value="TGS-like"/>
</dbReference>
<evidence type="ECO:0000256" key="2">
    <source>
        <dbReference type="RuleBase" id="RU003847"/>
    </source>
</evidence>
<dbReference type="CDD" id="cd04876">
    <property type="entry name" value="ACT_RelA-SpoT"/>
    <property type="match status" value="1"/>
</dbReference>
<keyword evidence="5" id="KW-0378">Hydrolase</keyword>
<dbReference type="CDD" id="cd01668">
    <property type="entry name" value="TGS_RSH"/>
    <property type="match status" value="1"/>
</dbReference>
<dbReference type="FunFam" id="3.10.20.30:FF:000002">
    <property type="entry name" value="GTP pyrophosphokinase (RelA/SpoT)"/>
    <property type="match status" value="1"/>
</dbReference>
<dbReference type="SUPFAM" id="SSF55021">
    <property type="entry name" value="ACT-like"/>
    <property type="match status" value="1"/>
</dbReference>
<dbReference type="InterPro" id="IPR003607">
    <property type="entry name" value="HD/PDEase_dom"/>
</dbReference>
<dbReference type="SMART" id="SM00954">
    <property type="entry name" value="RelA_SpoT"/>
    <property type="match status" value="1"/>
</dbReference>
<dbReference type="Pfam" id="PF04607">
    <property type="entry name" value="RelA_SpoT"/>
    <property type="match status" value="1"/>
</dbReference>
<dbReference type="Gene3D" id="1.10.3210.10">
    <property type="entry name" value="Hypothetical protein af1432"/>
    <property type="match status" value="1"/>
</dbReference>
<dbReference type="Gene3D" id="3.10.20.30">
    <property type="match status" value="1"/>
</dbReference>
<dbReference type="SUPFAM" id="SSF81301">
    <property type="entry name" value="Nucleotidyltransferase"/>
    <property type="match status" value="1"/>
</dbReference>
<dbReference type="InterPro" id="IPR002912">
    <property type="entry name" value="ACT_dom"/>
</dbReference>
<dbReference type="RefSeq" id="WP_304142245.1">
    <property type="nucleotide sequence ID" value="NZ_JAOAIE010000003.1"/>
</dbReference>
<dbReference type="PANTHER" id="PTHR21262:SF31">
    <property type="entry name" value="GTP PYROPHOSPHOKINASE"/>
    <property type="match status" value="1"/>
</dbReference>
<dbReference type="SMART" id="SM00471">
    <property type="entry name" value="HDc"/>
    <property type="match status" value="1"/>
</dbReference>
<dbReference type="Pfam" id="PF13328">
    <property type="entry name" value="HD_4"/>
    <property type="match status" value="1"/>
</dbReference>
<dbReference type="EMBL" id="DSUJ01000008">
    <property type="protein sequence ID" value="HFI91491.1"/>
    <property type="molecule type" value="Genomic_DNA"/>
</dbReference>
<dbReference type="GO" id="GO:0016787">
    <property type="term" value="F:hydrolase activity"/>
    <property type="evidence" value="ECO:0007669"/>
    <property type="project" value="UniProtKB-KW"/>
</dbReference>
<comment type="pathway">
    <text evidence="1">Purine metabolism.</text>
</comment>
<dbReference type="FunFam" id="1.10.3210.10:FF:000001">
    <property type="entry name" value="GTP pyrophosphokinase RelA"/>
    <property type="match status" value="1"/>
</dbReference>
<dbReference type="GO" id="GO:0015949">
    <property type="term" value="P:nucleobase-containing small molecule interconversion"/>
    <property type="evidence" value="ECO:0007669"/>
    <property type="project" value="UniProtKB-ARBA"/>
</dbReference>
<dbReference type="InterPro" id="IPR007685">
    <property type="entry name" value="RelA_SpoT"/>
</dbReference>